<evidence type="ECO:0000313" key="4">
    <source>
        <dbReference type="Proteomes" id="UP001172457"/>
    </source>
</evidence>
<keyword evidence="4" id="KW-1185">Reference proteome</keyword>
<dbReference type="PANTHER" id="PTHR47212">
    <property type="entry name" value="ADHESIN-LIKE PROTEIN, PUTATIVE (DUF3741)-RELATED"/>
    <property type="match status" value="1"/>
</dbReference>
<feature type="domain" description="DUF4378" evidence="2">
    <location>
        <begin position="456"/>
        <end position="567"/>
    </location>
</feature>
<feature type="compositionally biased region" description="Basic residues" evidence="1">
    <location>
        <begin position="30"/>
        <end position="42"/>
    </location>
</feature>
<feature type="region of interest" description="Disordered" evidence="1">
    <location>
        <begin position="75"/>
        <end position="100"/>
    </location>
</feature>
<evidence type="ECO:0000259" key="2">
    <source>
        <dbReference type="Pfam" id="PF14309"/>
    </source>
</evidence>
<proteinExistence type="predicted"/>
<evidence type="ECO:0000313" key="3">
    <source>
        <dbReference type="EMBL" id="KAJ9555281.1"/>
    </source>
</evidence>
<dbReference type="PANTHER" id="PTHR47212:SF10">
    <property type="entry name" value="DUF4378 DOMAIN-CONTAINING PROTEIN"/>
    <property type="match status" value="1"/>
</dbReference>
<dbReference type="EMBL" id="JARYMX010000003">
    <property type="protein sequence ID" value="KAJ9555281.1"/>
    <property type="molecule type" value="Genomic_DNA"/>
</dbReference>
<name>A0AA38THC0_9ASTR</name>
<dbReference type="Proteomes" id="UP001172457">
    <property type="component" value="Chromosome 3"/>
</dbReference>
<feature type="region of interest" description="Disordered" evidence="1">
    <location>
        <begin position="30"/>
        <end position="57"/>
    </location>
</feature>
<organism evidence="3 4">
    <name type="scientific">Centaurea solstitialis</name>
    <name type="common">yellow star-thistle</name>
    <dbReference type="NCBI Taxonomy" id="347529"/>
    <lineage>
        <taxon>Eukaryota</taxon>
        <taxon>Viridiplantae</taxon>
        <taxon>Streptophyta</taxon>
        <taxon>Embryophyta</taxon>
        <taxon>Tracheophyta</taxon>
        <taxon>Spermatophyta</taxon>
        <taxon>Magnoliopsida</taxon>
        <taxon>eudicotyledons</taxon>
        <taxon>Gunneridae</taxon>
        <taxon>Pentapetalae</taxon>
        <taxon>asterids</taxon>
        <taxon>campanulids</taxon>
        <taxon>Asterales</taxon>
        <taxon>Asteraceae</taxon>
        <taxon>Carduoideae</taxon>
        <taxon>Cardueae</taxon>
        <taxon>Centaureinae</taxon>
        <taxon>Centaurea</taxon>
    </lineage>
</organism>
<dbReference type="Pfam" id="PF14309">
    <property type="entry name" value="DUF4378"/>
    <property type="match status" value="1"/>
</dbReference>
<sequence length="574" mass="65148">MARKSLKCPPTVEPNQFGCAWNLSGVFDHHHRHHHGRRPHRKMLSDGSHGSKGTEPARSQMLTFDEQLRSINIDSKKKTASVNQSLKGETSYPDHTSKNNEVWKNTMDKSFWKRIKSRYGNSNKKIENPNFVDRIVVLKPTHRVVECPVDVGCGCSYLHPHPRSNKQQIVSHTQVSFNDVRKKLKYAKKLKSVQKTRSREASEGGESDGNASKLEKLMLVPYSKQREPDVFVEARRHLAERLRQVTMGEGEPLPSSSKRVSRTLERVLLSSPIHESMATFGCKSEEVVSWKEKTWTGSSPLKQLEHLSNTGFYEITDADDLLRGVTKFSKAHSVTKNVRVMGGDGCIEGSLVEFSLDVSSPKGNCKSENMDGDQFRENPSPVSVLESFFTDNISSPTSTVESVELQIQPHRLDFEEQSSQTSSPPHQKTNFSLFMEDRGFISSYINAIYQTSQSNWEDFLATEYPSESSCDHKLLHDCVKEVLIASHSPWMTIFNSNLRPFSLEKDVVDEVIEQVEWHNGQPTVPRTLDNLVRRDIAKCGQWVDVISHRNDIVFEMVDETLQVLIMEAIGDIHL</sequence>
<comment type="caution">
    <text evidence="3">The sequence shown here is derived from an EMBL/GenBank/DDBJ whole genome shotgun (WGS) entry which is preliminary data.</text>
</comment>
<accession>A0AA38THC0</accession>
<protein>
    <recommendedName>
        <fullName evidence="2">DUF4378 domain-containing protein</fullName>
    </recommendedName>
</protein>
<reference evidence="3" key="1">
    <citation type="submission" date="2023-03" db="EMBL/GenBank/DDBJ databases">
        <title>Chromosome-scale reference genome and RAD-based genetic map of yellow starthistle (Centaurea solstitialis) reveal putative structural variation and QTLs associated with invader traits.</title>
        <authorList>
            <person name="Reatini B."/>
            <person name="Cang F.A."/>
            <person name="Jiang Q."/>
            <person name="Mckibben M.T.W."/>
            <person name="Barker M.S."/>
            <person name="Rieseberg L.H."/>
            <person name="Dlugosch K.M."/>
        </authorList>
    </citation>
    <scope>NUCLEOTIDE SEQUENCE</scope>
    <source>
        <strain evidence="3">CAN-66</strain>
        <tissue evidence="3">Leaf</tissue>
    </source>
</reference>
<evidence type="ECO:0000256" key="1">
    <source>
        <dbReference type="SAM" id="MobiDB-lite"/>
    </source>
</evidence>
<feature type="region of interest" description="Disordered" evidence="1">
    <location>
        <begin position="188"/>
        <end position="212"/>
    </location>
</feature>
<gene>
    <name evidence="3" type="ORF">OSB04_009895</name>
</gene>
<dbReference type="InterPro" id="IPR025486">
    <property type="entry name" value="DUF4378"/>
</dbReference>
<dbReference type="AlphaFoldDB" id="A0AA38THC0"/>